<dbReference type="GO" id="GO:0004888">
    <property type="term" value="F:transmembrane signaling receptor activity"/>
    <property type="evidence" value="ECO:0007669"/>
    <property type="project" value="InterPro"/>
</dbReference>
<dbReference type="EMBL" id="CAJFCW020000006">
    <property type="protein sequence ID" value="CAG9127792.1"/>
    <property type="molecule type" value="Genomic_DNA"/>
</dbReference>
<feature type="compositionally biased region" description="Basic and acidic residues" evidence="12">
    <location>
        <begin position="67"/>
        <end position="87"/>
    </location>
</feature>
<evidence type="ECO:0000256" key="8">
    <source>
        <dbReference type="ARBA" id="ARBA00023065"/>
    </source>
</evidence>
<comment type="caution">
    <text evidence="15">The sequence shown here is derived from an EMBL/GenBank/DDBJ whole genome shotgun (WGS) entry which is preliminary data.</text>
</comment>
<protein>
    <submittedName>
        <fullName evidence="15">Uncharacterized protein</fullName>
    </submittedName>
</protein>
<feature type="transmembrane region" description="Helical" evidence="11">
    <location>
        <begin position="386"/>
        <end position="402"/>
    </location>
</feature>
<dbReference type="InterPro" id="IPR006028">
    <property type="entry name" value="GABAA/Glycine_rcpt"/>
</dbReference>
<dbReference type="InterPro" id="IPR006202">
    <property type="entry name" value="Neur_chan_lig-bd"/>
</dbReference>
<dbReference type="Gene3D" id="1.20.58.390">
    <property type="entry name" value="Neurotransmitter-gated ion-channel transmembrane domain"/>
    <property type="match status" value="1"/>
</dbReference>
<dbReference type="PRINTS" id="PR00253">
    <property type="entry name" value="GABAARECEPTR"/>
</dbReference>
<dbReference type="Proteomes" id="UP000783686">
    <property type="component" value="Unassembled WGS sequence"/>
</dbReference>
<comment type="subcellular location">
    <subcellularLocation>
        <location evidence="2">Cell membrane</location>
    </subcellularLocation>
    <subcellularLocation>
        <location evidence="1">Membrane</location>
        <topology evidence="1">Multi-pass membrane protein</topology>
    </subcellularLocation>
</comment>
<evidence type="ECO:0000259" key="13">
    <source>
        <dbReference type="Pfam" id="PF02931"/>
    </source>
</evidence>
<keyword evidence="8 11" id="KW-0406">Ion transport</keyword>
<dbReference type="InterPro" id="IPR036719">
    <property type="entry name" value="Neuro-gated_channel_TM_sf"/>
</dbReference>
<dbReference type="SUPFAM" id="SSF90112">
    <property type="entry name" value="Neurotransmitter-gated ion-channel transmembrane pore"/>
    <property type="match status" value="1"/>
</dbReference>
<evidence type="ECO:0000256" key="2">
    <source>
        <dbReference type="ARBA" id="ARBA00004236"/>
    </source>
</evidence>
<proteinExistence type="inferred from homology"/>
<evidence type="ECO:0000313" key="16">
    <source>
        <dbReference type="Proteomes" id="UP000614601"/>
    </source>
</evidence>
<feature type="compositionally biased region" description="Polar residues" evidence="12">
    <location>
        <begin position="36"/>
        <end position="56"/>
    </location>
</feature>
<keyword evidence="4" id="KW-1003">Cell membrane</keyword>
<dbReference type="OrthoDB" id="442503at2759"/>
<keyword evidence="16" id="KW-1185">Reference proteome</keyword>
<accession>A0A811LTZ6</accession>
<dbReference type="Gene3D" id="2.70.170.10">
    <property type="entry name" value="Neurotransmitter-gated ion-channel ligand-binding domain"/>
    <property type="match status" value="1"/>
</dbReference>
<dbReference type="Pfam" id="PF02932">
    <property type="entry name" value="Neur_chan_memb"/>
    <property type="match status" value="1"/>
</dbReference>
<gene>
    <name evidence="15" type="ORF">BOKJ2_LOCUS14173</name>
</gene>
<keyword evidence="7 11" id="KW-1133">Transmembrane helix</keyword>
<evidence type="ECO:0000256" key="9">
    <source>
        <dbReference type="ARBA" id="ARBA00023136"/>
    </source>
</evidence>
<evidence type="ECO:0000256" key="4">
    <source>
        <dbReference type="ARBA" id="ARBA00022475"/>
    </source>
</evidence>
<dbReference type="NCBIfam" id="TIGR00860">
    <property type="entry name" value="LIC"/>
    <property type="match status" value="1"/>
</dbReference>
<evidence type="ECO:0000256" key="6">
    <source>
        <dbReference type="ARBA" id="ARBA00022729"/>
    </source>
</evidence>
<evidence type="ECO:0000256" key="3">
    <source>
        <dbReference type="ARBA" id="ARBA00022448"/>
    </source>
</evidence>
<dbReference type="GO" id="GO:0005230">
    <property type="term" value="F:extracellular ligand-gated monoatomic ion channel activity"/>
    <property type="evidence" value="ECO:0007669"/>
    <property type="project" value="InterPro"/>
</dbReference>
<evidence type="ECO:0000256" key="1">
    <source>
        <dbReference type="ARBA" id="ARBA00004141"/>
    </source>
</evidence>
<evidence type="ECO:0000313" key="15">
    <source>
        <dbReference type="EMBL" id="CAD5230513.1"/>
    </source>
</evidence>
<feature type="transmembrane region" description="Helical" evidence="11">
    <location>
        <begin position="570"/>
        <end position="588"/>
    </location>
</feature>
<dbReference type="InterPro" id="IPR006201">
    <property type="entry name" value="Neur_channel"/>
</dbReference>
<evidence type="ECO:0000259" key="14">
    <source>
        <dbReference type="Pfam" id="PF02932"/>
    </source>
</evidence>
<keyword evidence="5 11" id="KW-0812">Transmembrane</keyword>
<feature type="transmembrane region" description="Helical" evidence="11">
    <location>
        <begin position="357"/>
        <end position="379"/>
    </location>
</feature>
<keyword evidence="10 11" id="KW-0407">Ion channel</keyword>
<organism evidence="15 16">
    <name type="scientific">Bursaphelenchus okinawaensis</name>
    <dbReference type="NCBI Taxonomy" id="465554"/>
    <lineage>
        <taxon>Eukaryota</taxon>
        <taxon>Metazoa</taxon>
        <taxon>Ecdysozoa</taxon>
        <taxon>Nematoda</taxon>
        <taxon>Chromadorea</taxon>
        <taxon>Rhabditida</taxon>
        <taxon>Tylenchina</taxon>
        <taxon>Tylenchomorpha</taxon>
        <taxon>Aphelenchoidea</taxon>
        <taxon>Aphelenchoididae</taxon>
        <taxon>Bursaphelenchus</taxon>
    </lineage>
</organism>
<dbReference type="InterPro" id="IPR036734">
    <property type="entry name" value="Neur_chan_lig-bd_sf"/>
</dbReference>
<evidence type="ECO:0000256" key="5">
    <source>
        <dbReference type="ARBA" id="ARBA00022692"/>
    </source>
</evidence>
<name>A0A811LTZ6_9BILA</name>
<dbReference type="PROSITE" id="PS00236">
    <property type="entry name" value="NEUROTR_ION_CHANNEL"/>
    <property type="match status" value="1"/>
</dbReference>
<dbReference type="FunFam" id="2.70.170.10:FF:000034">
    <property type="entry name" value="Ligand-Gated ion Channel"/>
    <property type="match status" value="1"/>
</dbReference>
<dbReference type="InterPro" id="IPR018000">
    <property type="entry name" value="Neurotransmitter_ion_chnl_CS"/>
</dbReference>
<dbReference type="PRINTS" id="PR00252">
    <property type="entry name" value="NRIONCHANNEL"/>
</dbReference>
<evidence type="ECO:0000256" key="7">
    <source>
        <dbReference type="ARBA" id="ARBA00022989"/>
    </source>
</evidence>
<feature type="transmembrane region" description="Helical" evidence="11">
    <location>
        <begin position="422"/>
        <end position="444"/>
    </location>
</feature>
<reference evidence="15" key="1">
    <citation type="submission" date="2020-09" db="EMBL/GenBank/DDBJ databases">
        <authorList>
            <person name="Kikuchi T."/>
        </authorList>
    </citation>
    <scope>NUCLEOTIDE SEQUENCE</scope>
    <source>
        <strain evidence="15">SH1</strain>
    </source>
</reference>
<comment type="similarity">
    <text evidence="11">Belongs to the ligand-gated ion channel (TC 1.A.9) family.</text>
</comment>
<dbReference type="InterPro" id="IPR006029">
    <property type="entry name" value="Neurotrans-gated_channel_TM"/>
</dbReference>
<dbReference type="SUPFAM" id="SSF63712">
    <property type="entry name" value="Nicotinic receptor ligand binding domain-like"/>
    <property type="match status" value="1"/>
</dbReference>
<evidence type="ECO:0000256" key="11">
    <source>
        <dbReference type="RuleBase" id="RU000687"/>
    </source>
</evidence>
<dbReference type="CDD" id="cd18990">
    <property type="entry name" value="LGIC_ECD_GABAAR"/>
    <property type="match status" value="1"/>
</dbReference>
<dbReference type="Proteomes" id="UP000614601">
    <property type="component" value="Unassembled WGS sequence"/>
</dbReference>
<sequence>MLLLPELSPSDANHLEQLAQLQEPHPTRPNILHDNQYVNPLSNVNNNQPPNLSQPAKNHIPHRHRSSAAEDDHRHQNGRFSEDENHLGNENPHLSQSHHSEGKKYSNHYDNNYKNKPKPLYKPGLPPPRLENSQAPGGDCIPINETLRKHLIQSLFNDDYDKDTLPSTDPTSVVVELTVQSITEISEFSSSFNADVWFSQIWRDPRLDFTGFNYCLTNLSLSAHKLPQLWTPNVCFVNSKKVDIHASPQQNILLLAFPNGTIWLNFRVSLSGPCRLDLTYFPMDLQQCSLIFESYSYNTAEVRIVWRDWEAVSIPDPSSKKLPDFELISFEHANQTLIYTAGLWDQLEVIFKFRRLYGFYVLQAFLPTYLAVFISWIAFWIDTKALPARITLGVSSLMALSFQLGNIVKNLPRVSYVKALDIWMFGCMGFIFLSLVELAIVGFADKVEARRRRQQRTKEQNLLRTESERIKMGHQRNHSQTLYYTEGRIQYSASIDDLDSNSNQTASIIGAPASERQRLYRCAPNPTVNDTTMRQQRANGNGKAANFQKIPEEQQNYINGERVDEISAKLFPLLFMAFNVFYWFYYIGMPKNFG</sequence>
<evidence type="ECO:0000256" key="12">
    <source>
        <dbReference type="SAM" id="MobiDB-lite"/>
    </source>
</evidence>
<dbReference type="PANTHER" id="PTHR18945">
    <property type="entry name" value="NEUROTRANSMITTER GATED ION CHANNEL"/>
    <property type="match status" value="1"/>
</dbReference>
<dbReference type="InterPro" id="IPR038050">
    <property type="entry name" value="Neuro_actylchol_rec"/>
</dbReference>
<dbReference type="Pfam" id="PF02931">
    <property type="entry name" value="Neur_chan_LBD"/>
    <property type="match status" value="1"/>
</dbReference>
<dbReference type="EMBL" id="CAJFDH010000006">
    <property type="protein sequence ID" value="CAD5230513.1"/>
    <property type="molecule type" value="Genomic_DNA"/>
</dbReference>
<keyword evidence="9 11" id="KW-0472">Membrane</keyword>
<dbReference type="AlphaFoldDB" id="A0A811LTZ6"/>
<dbReference type="CDD" id="cd19049">
    <property type="entry name" value="LGIC_TM_anion"/>
    <property type="match status" value="1"/>
</dbReference>
<keyword evidence="3 11" id="KW-0813">Transport</keyword>
<feature type="domain" description="Neurotransmitter-gated ion-channel ligand-binding" evidence="13">
    <location>
        <begin position="149"/>
        <end position="355"/>
    </location>
</feature>
<dbReference type="GO" id="GO:0005886">
    <property type="term" value="C:plasma membrane"/>
    <property type="evidence" value="ECO:0007669"/>
    <property type="project" value="UniProtKB-SubCell"/>
</dbReference>
<evidence type="ECO:0000256" key="10">
    <source>
        <dbReference type="ARBA" id="ARBA00023303"/>
    </source>
</evidence>
<feature type="region of interest" description="Disordered" evidence="12">
    <location>
        <begin position="25"/>
        <end position="136"/>
    </location>
</feature>
<feature type="domain" description="Neurotransmitter-gated ion-channel transmembrane" evidence="14">
    <location>
        <begin position="366"/>
        <end position="583"/>
    </location>
</feature>
<keyword evidence="6" id="KW-0732">Signal</keyword>